<organism evidence="1 2">
    <name type="scientific">Rhizoctonia solani</name>
    <dbReference type="NCBI Taxonomy" id="456999"/>
    <lineage>
        <taxon>Eukaryota</taxon>
        <taxon>Fungi</taxon>
        <taxon>Dikarya</taxon>
        <taxon>Basidiomycota</taxon>
        <taxon>Agaricomycotina</taxon>
        <taxon>Agaricomycetes</taxon>
        <taxon>Cantharellales</taxon>
        <taxon>Ceratobasidiaceae</taxon>
        <taxon>Rhizoctonia</taxon>
    </lineage>
</organism>
<evidence type="ECO:0000313" key="2">
    <source>
        <dbReference type="Proteomes" id="UP000663850"/>
    </source>
</evidence>
<dbReference type="Proteomes" id="UP000663850">
    <property type="component" value="Unassembled WGS sequence"/>
</dbReference>
<reference evidence="1" key="1">
    <citation type="submission" date="2021-01" db="EMBL/GenBank/DDBJ databases">
        <authorList>
            <person name="Kaushik A."/>
        </authorList>
    </citation>
    <scope>NUCLEOTIDE SEQUENCE</scope>
    <source>
        <strain evidence="1">Type strain: AG8-Rh-89/</strain>
    </source>
</reference>
<gene>
    <name evidence="1" type="ORF">RDB_LOCUS105392</name>
</gene>
<protein>
    <submittedName>
        <fullName evidence="1">Uncharacterized protein</fullName>
    </submittedName>
</protein>
<dbReference type="AlphaFoldDB" id="A0A8H3HHM5"/>
<dbReference type="EMBL" id="CAJMWZ010005700">
    <property type="protein sequence ID" value="CAE6510054.1"/>
    <property type="molecule type" value="Genomic_DNA"/>
</dbReference>
<name>A0A8H3HHM5_9AGAM</name>
<sequence length="134" mass="14722">MAAFGDSLAHSMIPLTRVCIVEDSPGTGTWITLMLRLKAQHAASSNLQEVKVAKLYKPGVDDVGRRNREKLFLGACSTVFRFDALEKLEFSIIPTGGGIHCGPSPADACAWLATHGMQDLSAWRRDNQWLFMAM</sequence>
<evidence type="ECO:0000313" key="1">
    <source>
        <dbReference type="EMBL" id="CAE6510054.1"/>
    </source>
</evidence>
<comment type="caution">
    <text evidence="1">The sequence shown here is derived from an EMBL/GenBank/DDBJ whole genome shotgun (WGS) entry which is preliminary data.</text>
</comment>
<proteinExistence type="predicted"/>
<accession>A0A8H3HHM5</accession>